<sequence length="53" mass="6181">MLCYFLFRILQMSRGLKICGVMMNKSELEHPRMISLKPVWIIICLPSQLVPAM</sequence>
<dbReference type="AlphaFoldDB" id="A0A2P2Q9R1"/>
<evidence type="ECO:0000313" key="1">
    <source>
        <dbReference type="EMBL" id="MBX63742.1"/>
    </source>
</evidence>
<name>A0A2P2Q9R1_RHIMU</name>
<organism evidence="1">
    <name type="scientific">Rhizophora mucronata</name>
    <name type="common">Asiatic mangrove</name>
    <dbReference type="NCBI Taxonomy" id="61149"/>
    <lineage>
        <taxon>Eukaryota</taxon>
        <taxon>Viridiplantae</taxon>
        <taxon>Streptophyta</taxon>
        <taxon>Embryophyta</taxon>
        <taxon>Tracheophyta</taxon>
        <taxon>Spermatophyta</taxon>
        <taxon>Magnoliopsida</taxon>
        <taxon>eudicotyledons</taxon>
        <taxon>Gunneridae</taxon>
        <taxon>Pentapetalae</taxon>
        <taxon>rosids</taxon>
        <taxon>fabids</taxon>
        <taxon>Malpighiales</taxon>
        <taxon>Rhizophoraceae</taxon>
        <taxon>Rhizophora</taxon>
    </lineage>
</organism>
<accession>A0A2P2Q9R1</accession>
<dbReference type="EMBL" id="GGEC01083258">
    <property type="protein sequence ID" value="MBX63742.1"/>
    <property type="molecule type" value="Transcribed_RNA"/>
</dbReference>
<protein>
    <submittedName>
        <fullName evidence="1">Uncharacterized protein MANES_05G172500</fullName>
    </submittedName>
</protein>
<reference evidence="1" key="1">
    <citation type="submission" date="2018-02" db="EMBL/GenBank/DDBJ databases">
        <title>Rhizophora mucronata_Transcriptome.</title>
        <authorList>
            <person name="Meera S.P."/>
            <person name="Sreeshan A."/>
            <person name="Augustine A."/>
        </authorList>
    </citation>
    <scope>NUCLEOTIDE SEQUENCE</scope>
    <source>
        <tissue evidence="1">Leaf</tissue>
    </source>
</reference>
<proteinExistence type="predicted"/>